<evidence type="ECO:0000256" key="2">
    <source>
        <dbReference type="ARBA" id="ARBA00022679"/>
    </source>
</evidence>
<dbReference type="OrthoDB" id="9796839at2"/>
<dbReference type="GO" id="GO:0006654">
    <property type="term" value="P:phosphatidic acid biosynthetic process"/>
    <property type="evidence" value="ECO:0007669"/>
    <property type="project" value="TreeGrafter"/>
</dbReference>
<sequence length="197" mass="22324">MTIFTTPVIRTLFRWLFQIGLFISGWRVEDKPLPDTRKGVIVAVPHTSNWDFPVMMAIAFKLNYDLHWIGKASLFKGPLGPLARWLGGIPVDRNASRNLVEQVATRFKTSQDLFIVIAPEGTRGQVDQWRSGFYHMADQGGVPLILAHIDGPSKVAGVKSEAFYTTGNYDEDIKKIRQFYKSFVGIKAQRHSEIEDE</sequence>
<comment type="caution">
    <text evidence="5">The sequence shown here is derived from an EMBL/GenBank/DDBJ whole genome shotgun (WGS) entry which is preliminary data.</text>
</comment>
<protein>
    <submittedName>
        <fullName evidence="5">1-acyl-sn-glycerol-3-phosphate acyltransferase</fullName>
    </submittedName>
</protein>
<dbReference type="InterPro" id="IPR002123">
    <property type="entry name" value="Plipid/glycerol_acylTrfase"/>
</dbReference>
<dbReference type="PANTHER" id="PTHR10434:SF9">
    <property type="entry name" value="PHOSPHOLIPID_GLYCEROL ACYLTRANSFERASE DOMAIN-CONTAINING PROTEIN"/>
    <property type="match status" value="1"/>
</dbReference>
<keyword evidence="6" id="KW-1185">Reference proteome</keyword>
<dbReference type="GO" id="GO:0003841">
    <property type="term" value="F:1-acylglycerol-3-phosphate O-acyltransferase activity"/>
    <property type="evidence" value="ECO:0007669"/>
    <property type="project" value="TreeGrafter"/>
</dbReference>
<name>A0A3M0ABC7_9GAMM</name>
<keyword evidence="3 5" id="KW-0012">Acyltransferase</keyword>
<dbReference type="RefSeq" id="WP_121875528.1">
    <property type="nucleotide sequence ID" value="NZ_REFJ01000001.1"/>
</dbReference>
<evidence type="ECO:0000313" key="5">
    <source>
        <dbReference type="EMBL" id="RMA82180.1"/>
    </source>
</evidence>
<dbReference type="Proteomes" id="UP000267187">
    <property type="component" value="Unassembled WGS sequence"/>
</dbReference>
<proteinExistence type="predicted"/>
<dbReference type="Pfam" id="PF01553">
    <property type="entry name" value="Acyltransferase"/>
    <property type="match status" value="1"/>
</dbReference>
<reference evidence="5 6" key="1">
    <citation type="submission" date="2018-10" db="EMBL/GenBank/DDBJ databases">
        <title>Genomic Encyclopedia of Type Strains, Phase IV (KMG-IV): sequencing the most valuable type-strain genomes for metagenomic binning, comparative biology and taxonomic classification.</title>
        <authorList>
            <person name="Goeker M."/>
        </authorList>
    </citation>
    <scope>NUCLEOTIDE SEQUENCE [LARGE SCALE GENOMIC DNA]</scope>
    <source>
        <strain evidence="5 6">DSM 25080</strain>
    </source>
</reference>
<dbReference type="PANTHER" id="PTHR10434">
    <property type="entry name" value="1-ACYL-SN-GLYCEROL-3-PHOSPHATE ACYLTRANSFERASE"/>
    <property type="match status" value="1"/>
</dbReference>
<dbReference type="AlphaFoldDB" id="A0A3M0ABC7"/>
<feature type="domain" description="Phospholipid/glycerol acyltransferase" evidence="4">
    <location>
        <begin position="40"/>
        <end position="152"/>
    </location>
</feature>
<keyword evidence="2 5" id="KW-0808">Transferase</keyword>
<comment type="pathway">
    <text evidence="1">Lipid metabolism.</text>
</comment>
<evidence type="ECO:0000256" key="1">
    <source>
        <dbReference type="ARBA" id="ARBA00005189"/>
    </source>
</evidence>
<evidence type="ECO:0000259" key="4">
    <source>
        <dbReference type="SMART" id="SM00563"/>
    </source>
</evidence>
<gene>
    <name evidence="5" type="ORF">DFR27_0128</name>
</gene>
<dbReference type="SMART" id="SM00563">
    <property type="entry name" value="PlsC"/>
    <property type="match status" value="1"/>
</dbReference>
<dbReference type="EMBL" id="REFJ01000001">
    <property type="protein sequence ID" value="RMA82180.1"/>
    <property type="molecule type" value="Genomic_DNA"/>
</dbReference>
<evidence type="ECO:0000313" key="6">
    <source>
        <dbReference type="Proteomes" id="UP000267187"/>
    </source>
</evidence>
<evidence type="ECO:0000256" key="3">
    <source>
        <dbReference type="ARBA" id="ARBA00023315"/>
    </source>
</evidence>
<accession>A0A3M0ABC7</accession>
<organism evidence="5 6">
    <name type="scientific">Umboniibacter marinipuniceus</name>
    <dbReference type="NCBI Taxonomy" id="569599"/>
    <lineage>
        <taxon>Bacteria</taxon>
        <taxon>Pseudomonadati</taxon>
        <taxon>Pseudomonadota</taxon>
        <taxon>Gammaproteobacteria</taxon>
        <taxon>Cellvibrionales</taxon>
        <taxon>Cellvibrionaceae</taxon>
        <taxon>Umboniibacter</taxon>
    </lineage>
</organism>
<dbReference type="SUPFAM" id="SSF69593">
    <property type="entry name" value="Glycerol-3-phosphate (1)-acyltransferase"/>
    <property type="match status" value="1"/>
</dbReference>